<keyword evidence="2" id="KW-1185">Reference proteome</keyword>
<reference evidence="3" key="2">
    <citation type="submission" date="2020-04" db="EMBL/GenBank/DDBJ databases">
        <authorList>
            <consortium name="NCBI Genome Project"/>
        </authorList>
    </citation>
    <scope>NUCLEOTIDE SEQUENCE</scope>
    <source>
        <strain evidence="3">CBS 304.34</strain>
    </source>
</reference>
<gene>
    <name evidence="1 3" type="ORF">BDZ99DRAFT_520317</name>
</gene>
<dbReference type="Proteomes" id="UP000504636">
    <property type="component" value="Unplaced"/>
</dbReference>
<sequence>MPTPSADRIAEIVAGFRPRARAPSPRTLRRQVARTARIEAVLEERRRGGHLQQWHIDWAPCGHEGHRCVVRMDHYCRNAAGEYEFRGSVAVMRCLHCTAWELGLPWEEAAWAIQHSEDWRAAWLLMLPWGVVVPLWGFQ</sequence>
<name>A0A6A6YQT0_9PEZI</name>
<organism evidence="1">
    <name type="scientific">Mytilinidion resinicola</name>
    <dbReference type="NCBI Taxonomy" id="574789"/>
    <lineage>
        <taxon>Eukaryota</taxon>
        <taxon>Fungi</taxon>
        <taxon>Dikarya</taxon>
        <taxon>Ascomycota</taxon>
        <taxon>Pezizomycotina</taxon>
        <taxon>Dothideomycetes</taxon>
        <taxon>Pleosporomycetidae</taxon>
        <taxon>Mytilinidiales</taxon>
        <taxon>Mytilinidiaceae</taxon>
        <taxon>Mytilinidion</taxon>
    </lineage>
</organism>
<reference evidence="1 3" key="1">
    <citation type="journal article" date="2020" name="Stud. Mycol.">
        <title>101 Dothideomycetes genomes: a test case for predicting lifestyles and emergence of pathogens.</title>
        <authorList>
            <person name="Haridas S."/>
            <person name="Albert R."/>
            <person name="Binder M."/>
            <person name="Bloem J."/>
            <person name="Labutti K."/>
            <person name="Salamov A."/>
            <person name="Andreopoulos B."/>
            <person name="Baker S."/>
            <person name="Barry K."/>
            <person name="Bills G."/>
            <person name="Bluhm B."/>
            <person name="Cannon C."/>
            <person name="Castanera R."/>
            <person name="Culley D."/>
            <person name="Daum C."/>
            <person name="Ezra D."/>
            <person name="Gonzalez J."/>
            <person name="Henrissat B."/>
            <person name="Kuo A."/>
            <person name="Liang C."/>
            <person name="Lipzen A."/>
            <person name="Lutzoni F."/>
            <person name="Magnuson J."/>
            <person name="Mondo S."/>
            <person name="Nolan M."/>
            <person name="Ohm R."/>
            <person name="Pangilinan J."/>
            <person name="Park H.-J."/>
            <person name="Ramirez L."/>
            <person name="Alfaro M."/>
            <person name="Sun H."/>
            <person name="Tritt A."/>
            <person name="Yoshinaga Y."/>
            <person name="Zwiers L.-H."/>
            <person name="Turgeon B."/>
            <person name="Goodwin S."/>
            <person name="Spatafora J."/>
            <person name="Crous P."/>
            <person name="Grigoriev I."/>
        </authorList>
    </citation>
    <scope>NUCLEOTIDE SEQUENCE</scope>
    <source>
        <strain evidence="1 3">CBS 304.34</strain>
    </source>
</reference>
<proteinExistence type="predicted"/>
<evidence type="ECO:0000313" key="2">
    <source>
        <dbReference type="Proteomes" id="UP000504636"/>
    </source>
</evidence>
<dbReference type="GeneID" id="54466407"/>
<accession>A0A6A6YQT0</accession>
<dbReference type="EMBL" id="MU003700">
    <property type="protein sequence ID" value="KAF2810237.1"/>
    <property type="molecule type" value="Genomic_DNA"/>
</dbReference>
<dbReference type="AlphaFoldDB" id="A0A6A6YQT0"/>
<reference evidence="3" key="3">
    <citation type="submission" date="2025-04" db="UniProtKB">
        <authorList>
            <consortium name="RefSeq"/>
        </authorList>
    </citation>
    <scope>IDENTIFICATION</scope>
    <source>
        <strain evidence="3">CBS 304.34</strain>
    </source>
</reference>
<dbReference type="RefSeq" id="XP_033577201.1">
    <property type="nucleotide sequence ID" value="XM_033725514.1"/>
</dbReference>
<evidence type="ECO:0000313" key="3">
    <source>
        <dbReference type="RefSeq" id="XP_033577201.1"/>
    </source>
</evidence>
<protein>
    <submittedName>
        <fullName evidence="1 3">Uncharacterized protein</fullName>
    </submittedName>
</protein>
<evidence type="ECO:0000313" key="1">
    <source>
        <dbReference type="EMBL" id="KAF2810237.1"/>
    </source>
</evidence>